<evidence type="ECO:0000313" key="2">
    <source>
        <dbReference type="Proteomes" id="UP000292424"/>
    </source>
</evidence>
<organism evidence="1 2">
    <name type="scientific">Rhizosphaericola mali</name>
    <dbReference type="NCBI Taxonomy" id="2545455"/>
    <lineage>
        <taxon>Bacteria</taxon>
        <taxon>Pseudomonadati</taxon>
        <taxon>Bacteroidota</taxon>
        <taxon>Chitinophagia</taxon>
        <taxon>Chitinophagales</taxon>
        <taxon>Chitinophagaceae</taxon>
        <taxon>Rhizosphaericola</taxon>
    </lineage>
</organism>
<proteinExistence type="predicted"/>
<name>A0A5P2G412_9BACT</name>
<dbReference type="OrthoDB" id="758145at2"/>
<dbReference type="RefSeq" id="WP_131329454.1">
    <property type="nucleotide sequence ID" value="NZ_CP044016.1"/>
</dbReference>
<dbReference type="AlphaFoldDB" id="A0A5P2G412"/>
<dbReference type="Gene3D" id="2.60.120.10">
    <property type="entry name" value="Jelly Rolls"/>
    <property type="match status" value="1"/>
</dbReference>
<dbReference type="InterPro" id="IPR000595">
    <property type="entry name" value="cNMP-bd_dom"/>
</dbReference>
<keyword evidence="2" id="KW-1185">Reference proteome</keyword>
<accession>A0A5P2G412</accession>
<dbReference type="KEGG" id="arac:E0W69_007775"/>
<gene>
    <name evidence="1" type="ORF">E0W69_007775</name>
</gene>
<evidence type="ECO:0000313" key="1">
    <source>
        <dbReference type="EMBL" id="QES88562.1"/>
    </source>
</evidence>
<reference evidence="1 2" key="1">
    <citation type="submission" date="2019-09" db="EMBL/GenBank/DDBJ databases">
        <title>Complete genome sequence of Arachidicoccus sp. B3-10 isolated from apple orchard soil.</title>
        <authorList>
            <person name="Kim H.S."/>
            <person name="Han K.-I."/>
            <person name="Suh M.K."/>
            <person name="Lee K.C."/>
            <person name="Eom M.K."/>
            <person name="Kim J.-S."/>
            <person name="Kang S.W."/>
            <person name="Sin Y."/>
            <person name="Lee J.-S."/>
        </authorList>
    </citation>
    <scope>NUCLEOTIDE SEQUENCE [LARGE SCALE GENOMIC DNA]</scope>
    <source>
        <strain evidence="1 2">B3-10</strain>
    </source>
</reference>
<protein>
    <submittedName>
        <fullName evidence="1">Crp/Fnr family transcriptional regulator</fullName>
    </submittedName>
</protein>
<sequence length="186" mass="21632">MEELIQYILKFGSLNQQQIALLEQKAHESILIKDAYFTEAGKAFNNVAFILEGVLRIIYYDNKGKEITKYFLEENHFIANPYHGEIMTEYIQAATTCKLIVFSAQDWKILSDTIIGWDNIFNKIFQKAIMEKMDRRSALVSEDASTRYLSFLEKFPTLTNRIPLSYIASYLGITQQSLSRIRKNIH</sequence>
<dbReference type="EMBL" id="CP044016">
    <property type="protein sequence ID" value="QES88562.1"/>
    <property type="molecule type" value="Genomic_DNA"/>
</dbReference>
<dbReference type="SUPFAM" id="SSF51206">
    <property type="entry name" value="cAMP-binding domain-like"/>
    <property type="match status" value="1"/>
</dbReference>
<dbReference type="InterPro" id="IPR014710">
    <property type="entry name" value="RmlC-like_jellyroll"/>
</dbReference>
<dbReference type="InterPro" id="IPR018490">
    <property type="entry name" value="cNMP-bd_dom_sf"/>
</dbReference>
<dbReference type="Proteomes" id="UP000292424">
    <property type="component" value="Chromosome"/>
</dbReference>
<dbReference type="CDD" id="cd00038">
    <property type="entry name" value="CAP_ED"/>
    <property type="match status" value="1"/>
</dbReference>